<dbReference type="PANTHER" id="PTHR30575">
    <property type="entry name" value="PEPTIDASE M20"/>
    <property type="match status" value="1"/>
</dbReference>
<protein>
    <submittedName>
        <fullName evidence="3">Peptidase M20</fullName>
    </submittedName>
</protein>
<proteinExistence type="predicted"/>
<organism evidence="3 4">
    <name type="scientific">Rodentibacter caecimuris</name>
    <dbReference type="NCBI Taxonomy" id="1796644"/>
    <lineage>
        <taxon>Bacteria</taxon>
        <taxon>Pseudomonadati</taxon>
        <taxon>Pseudomonadota</taxon>
        <taxon>Gammaproteobacteria</taxon>
        <taxon>Pasteurellales</taxon>
        <taxon>Pasteurellaceae</taxon>
        <taxon>Rodentibacter</taxon>
    </lineage>
</organism>
<dbReference type="InterPro" id="IPR052030">
    <property type="entry name" value="Peptidase_M20/M20A_hydrolases"/>
</dbReference>
<evidence type="ECO:0000256" key="1">
    <source>
        <dbReference type="ARBA" id="ARBA00022801"/>
    </source>
</evidence>
<dbReference type="InterPro" id="IPR002933">
    <property type="entry name" value="Peptidase_M20"/>
</dbReference>
<gene>
    <name evidence="3" type="ORF">BKG89_00285</name>
</gene>
<dbReference type="Pfam" id="PF07687">
    <property type="entry name" value="M20_dimer"/>
    <property type="match status" value="1"/>
</dbReference>
<comment type="caution">
    <text evidence="3">The sequence shown here is derived from an EMBL/GenBank/DDBJ whole genome shotgun (WGS) entry which is preliminary data.</text>
</comment>
<dbReference type="SUPFAM" id="SSF53187">
    <property type="entry name" value="Zn-dependent exopeptidases"/>
    <property type="match status" value="1"/>
</dbReference>
<dbReference type="InterPro" id="IPR017439">
    <property type="entry name" value="Amidohydrolase"/>
</dbReference>
<dbReference type="CDD" id="cd05665">
    <property type="entry name" value="M20_Acy1_IAAspH"/>
    <property type="match status" value="1"/>
</dbReference>
<dbReference type="Pfam" id="PF01546">
    <property type="entry name" value="Peptidase_M20"/>
    <property type="match status" value="1"/>
</dbReference>
<dbReference type="PANTHER" id="PTHR30575:SF3">
    <property type="entry name" value="PEPTIDASE M20 DIMERISATION DOMAIN-CONTAINING PROTEIN"/>
    <property type="match status" value="1"/>
</dbReference>
<dbReference type="SUPFAM" id="SSF55031">
    <property type="entry name" value="Bacterial exopeptidase dimerisation domain"/>
    <property type="match status" value="1"/>
</dbReference>
<keyword evidence="4" id="KW-1185">Reference proteome</keyword>
<feature type="domain" description="Peptidase M20 dimerisation" evidence="2">
    <location>
        <begin position="223"/>
        <end position="308"/>
    </location>
</feature>
<dbReference type="Gene3D" id="3.40.630.10">
    <property type="entry name" value="Zn peptidases"/>
    <property type="match status" value="2"/>
</dbReference>
<dbReference type="Proteomes" id="UP000188820">
    <property type="component" value="Unassembled WGS sequence"/>
</dbReference>
<evidence type="ECO:0000313" key="3">
    <source>
        <dbReference type="EMBL" id="OOF71503.1"/>
    </source>
</evidence>
<accession>A0ABX3L008</accession>
<dbReference type="InterPro" id="IPR033845">
    <property type="entry name" value="AbgA"/>
</dbReference>
<keyword evidence="1" id="KW-0378">Hydrolase</keyword>
<dbReference type="NCBIfam" id="TIGR01891">
    <property type="entry name" value="amidohydrolases"/>
    <property type="match status" value="1"/>
</dbReference>
<evidence type="ECO:0000259" key="2">
    <source>
        <dbReference type="Pfam" id="PF07687"/>
    </source>
</evidence>
<dbReference type="Gene3D" id="3.30.70.360">
    <property type="match status" value="1"/>
</dbReference>
<reference evidence="3 4" key="1">
    <citation type="submission" date="2016-10" db="EMBL/GenBank/DDBJ databases">
        <title>Rodentibacter gen. nov. and new species.</title>
        <authorList>
            <person name="Christensen H."/>
        </authorList>
    </citation>
    <scope>NUCLEOTIDE SEQUENCE [LARGE SCALE GENOMIC DNA]</scope>
    <source>
        <strain evidence="3 4">1998236014</strain>
    </source>
</reference>
<dbReference type="InterPro" id="IPR036264">
    <property type="entry name" value="Bact_exopeptidase_dim_dom"/>
</dbReference>
<evidence type="ECO:0000313" key="4">
    <source>
        <dbReference type="Proteomes" id="UP000188820"/>
    </source>
</evidence>
<dbReference type="PIRSF" id="PIRSF005962">
    <property type="entry name" value="Pept_M20D_amidohydro"/>
    <property type="match status" value="1"/>
</dbReference>
<dbReference type="InterPro" id="IPR011650">
    <property type="entry name" value="Peptidase_M20_dimer"/>
</dbReference>
<dbReference type="RefSeq" id="WP_077462199.1">
    <property type="nucleotide sequence ID" value="NZ_MLAA01000001.1"/>
</dbReference>
<name>A0ABX3L008_9PAST</name>
<dbReference type="EMBL" id="MLAA01000001">
    <property type="protein sequence ID" value="OOF71503.1"/>
    <property type="molecule type" value="Genomic_DNA"/>
</dbReference>
<sequence length="425" mass="46692">MKLNADQLIIWRREFHRFPEIGWSEFWTTCRIADYLEVMGFEILLGQQVINREFVRGRQPKVVEKGLAAAIAQGVNPKWLEKMDGYTGCVAVFDSGKPGKTVALRFDIDCVNVSETMIPEHIPNRLGFSSVNEGLMHACGHDGHITIGLGTALWIAQNKEKLNGKVKIVFQPAEEGVRGAAAIAKSGVIDDADYFFSSHISFCANSGTVISNPRNFLSTTKIDIRYQGKPAHAGAAPHLGRNALLAAAHAITQLHGIARHGEGMSRINVGVLNAGEGRNVIPSQAEIQLEVRGENKAINQYMVDQVMQIAQGVAMSFDVGYETEIMGEAVDMVNDPELVQLVEEIALQQPQIHHTDNNYPFNASEDATILGRKVQEQGGKSIYFILGADRTVGHHQAEFDFDESQLLTGVNIYTGILARLLSEKC</sequence>